<feature type="region of interest" description="Disordered" evidence="6">
    <location>
        <begin position="56"/>
        <end position="90"/>
    </location>
</feature>
<feature type="transmembrane region" description="Helical" evidence="7">
    <location>
        <begin position="236"/>
        <end position="257"/>
    </location>
</feature>
<reference evidence="9 10" key="1">
    <citation type="submission" date="2018-10" db="EMBL/GenBank/DDBJ databases">
        <title>Phylogenomics of Brevibacillus.</title>
        <authorList>
            <person name="Dunlap C."/>
        </authorList>
    </citation>
    <scope>NUCLEOTIDE SEQUENCE [LARGE SCALE GENOMIC DNA]</scope>
    <source>
        <strain evidence="9 10">NRRL NRS 1219</strain>
    </source>
</reference>
<keyword evidence="5 7" id="KW-0472">Membrane</keyword>
<evidence type="ECO:0000256" key="4">
    <source>
        <dbReference type="ARBA" id="ARBA00022989"/>
    </source>
</evidence>
<feature type="transmembrane region" description="Helical" evidence="7">
    <location>
        <begin position="156"/>
        <end position="177"/>
    </location>
</feature>
<evidence type="ECO:0000313" key="10">
    <source>
        <dbReference type="Proteomes" id="UP000276178"/>
    </source>
</evidence>
<dbReference type="AlphaFoldDB" id="A0A3M8BFA8"/>
<dbReference type="GeneID" id="82810101"/>
<feature type="transmembrane region" description="Helical" evidence="7">
    <location>
        <begin position="98"/>
        <end position="119"/>
    </location>
</feature>
<comment type="subcellular location">
    <subcellularLocation>
        <location evidence="1">Endomembrane system</location>
        <topology evidence="1">Multi-pass membrane protein</topology>
    </subcellularLocation>
</comment>
<dbReference type="GO" id="GO:0016020">
    <property type="term" value="C:membrane"/>
    <property type="evidence" value="ECO:0007669"/>
    <property type="project" value="UniProtKB-SubCell"/>
</dbReference>
<gene>
    <name evidence="9" type="ORF">EB820_00025</name>
</gene>
<dbReference type="EMBL" id="RHHN01000001">
    <property type="protein sequence ID" value="RNB62109.1"/>
    <property type="molecule type" value="Genomic_DNA"/>
</dbReference>
<comment type="similarity">
    <text evidence="2">Belongs to the EamA transporter family.</text>
</comment>
<feature type="transmembrane region" description="Helical" evidence="7">
    <location>
        <begin position="356"/>
        <end position="372"/>
    </location>
</feature>
<dbReference type="PANTHER" id="PTHR32322">
    <property type="entry name" value="INNER MEMBRANE TRANSPORTER"/>
    <property type="match status" value="1"/>
</dbReference>
<proteinExistence type="inferred from homology"/>
<feature type="transmembrane region" description="Helical" evidence="7">
    <location>
        <begin position="269"/>
        <end position="286"/>
    </location>
</feature>
<evidence type="ECO:0000256" key="7">
    <source>
        <dbReference type="SAM" id="Phobius"/>
    </source>
</evidence>
<evidence type="ECO:0000256" key="5">
    <source>
        <dbReference type="ARBA" id="ARBA00023136"/>
    </source>
</evidence>
<evidence type="ECO:0000256" key="6">
    <source>
        <dbReference type="SAM" id="MobiDB-lite"/>
    </source>
</evidence>
<dbReference type="PANTHER" id="PTHR32322:SF2">
    <property type="entry name" value="EAMA DOMAIN-CONTAINING PROTEIN"/>
    <property type="match status" value="1"/>
</dbReference>
<feature type="transmembrane region" description="Helical" evidence="7">
    <location>
        <begin position="125"/>
        <end position="144"/>
    </location>
</feature>
<evidence type="ECO:0000256" key="2">
    <source>
        <dbReference type="ARBA" id="ARBA00007362"/>
    </source>
</evidence>
<protein>
    <submittedName>
        <fullName evidence="9">DMT family transporter</fullName>
    </submittedName>
</protein>
<feature type="transmembrane region" description="Helical" evidence="7">
    <location>
        <begin position="183"/>
        <end position="205"/>
    </location>
</feature>
<comment type="caution">
    <text evidence="9">The sequence shown here is derived from an EMBL/GenBank/DDBJ whole genome shotgun (WGS) entry which is preliminary data.</text>
</comment>
<feature type="compositionally biased region" description="Polar residues" evidence="6">
    <location>
        <begin position="64"/>
        <end position="73"/>
    </location>
</feature>
<evidence type="ECO:0000259" key="8">
    <source>
        <dbReference type="Pfam" id="PF00892"/>
    </source>
</evidence>
<feature type="transmembrane region" description="Helical" evidence="7">
    <location>
        <begin position="212"/>
        <end position="230"/>
    </location>
</feature>
<dbReference type="InterPro" id="IPR000620">
    <property type="entry name" value="EamA_dom"/>
</dbReference>
<accession>A0A3M8BFA8</accession>
<sequence length="394" mass="41084">MKAGGSLGRAGWMRNVAGVGARAVMDDGELLKMSALAQSSGDSIWNSRLPVQLSGKSAADRGVQGQSNSDTMLPSTSTCPPSKPPIPGNSMPPEKAGLLYGLLGVCSFSLTLPATKVVVTTLSPVSAGLGRALIAALLAALVLWLKRVPLPTWAQLKQLVLVSAGVVIGFPFFSSWAMERVPATHGAVIIALLPLATAGAAAFFSGERPAKMYWISSGVACLTIIGYAVFSGFSALQWADLALLGAVISAAVGYAVGGQLSKTMGGWQVISWSLLIAFPFLVVPIAGPLLEQLQHATWTVWAGFGYISVVSMFLGFFAWYHGLALGGVARVSQTQYLQPFLSILAAWLLLSEPFTPGAVLAAVIVVFAVARGKNASIQQKQKAPSTNGKTANNK</sequence>
<dbReference type="SUPFAM" id="SSF103481">
    <property type="entry name" value="Multidrug resistance efflux transporter EmrE"/>
    <property type="match status" value="2"/>
</dbReference>
<name>A0A3M8BFA8_9BACL</name>
<dbReference type="OrthoDB" id="9784288at2"/>
<evidence type="ECO:0000256" key="1">
    <source>
        <dbReference type="ARBA" id="ARBA00004127"/>
    </source>
</evidence>
<dbReference type="Pfam" id="PF00892">
    <property type="entry name" value="EamA"/>
    <property type="match status" value="2"/>
</dbReference>
<evidence type="ECO:0000313" key="9">
    <source>
        <dbReference type="EMBL" id="RNB62109.1"/>
    </source>
</evidence>
<dbReference type="InterPro" id="IPR037185">
    <property type="entry name" value="EmrE-like"/>
</dbReference>
<feature type="domain" description="EamA" evidence="8">
    <location>
        <begin position="238"/>
        <end position="369"/>
    </location>
</feature>
<dbReference type="Proteomes" id="UP000276178">
    <property type="component" value="Unassembled WGS sequence"/>
</dbReference>
<evidence type="ECO:0000256" key="3">
    <source>
        <dbReference type="ARBA" id="ARBA00022692"/>
    </source>
</evidence>
<feature type="transmembrane region" description="Helical" evidence="7">
    <location>
        <begin position="298"/>
        <end position="322"/>
    </location>
</feature>
<dbReference type="InterPro" id="IPR050638">
    <property type="entry name" value="AA-Vitamin_Transporters"/>
</dbReference>
<dbReference type="RefSeq" id="WP_026558094.1">
    <property type="nucleotide sequence ID" value="NZ_BJOD01000026.1"/>
</dbReference>
<keyword evidence="3 7" id="KW-0812">Transmembrane</keyword>
<organism evidence="9 10">
    <name type="scientific">Brevibacillus agri</name>
    <dbReference type="NCBI Taxonomy" id="51101"/>
    <lineage>
        <taxon>Bacteria</taxon>
        <taxon>Bacillati</taxon>
        <taxon>Bacillota</taxon>
        <taxon>Bacilli</taxon>
        <taxon>Bacillales</taxon>
        <taxon>Paenibacillaceae</taxon>
        <taxon>Brevibacillus</taxon>
    </lineage>
</organism>
<feature type="domain" description="EamA" evidence="8">
    <location>
        <begin position="96"/>
        <end position="225"/>
    </location>
</feature>
<keyword evidence="4 7" id="KW-1133">Transmembrane helix</keyword>